<dbReference type="Pfam" id="PF02518">
    <property type="entry name" value="HATPase_c"/>
    <property type="match status" value="1"/>
</dbReference>
<evidence type="ECO:0000256" key="3">
    <source>
        <dbReference type="ARBA" id="ARBA00022553"/>
    </source>
</evidence>
<keyword evidence="7" id="KW-1133">Transmembrane helix</keyword>
<dbReference type="InterPro" id="IPR036890">
    <property type="entry name" value="HATPase_C_sf"/>
</dbReference>
<organism evidence="9 10">
    <name type="scientific">Paenibacillus yanchengensis</name>
    <dbReference type="NCBI Taxonomy" id="2035833"/>
    <lineage>
        <taxon>Bacteria</taxon>
        <taxon>Bacillati</taxon>
        <taxon>Bacillota</taxon>
        <taxon>Bacilli</taxon>
        <taxon>Bacillales</taxon>
        <taxon>Paenibacillaceae</taxon>
        <taxon>Paenibacillus</taxon>
    </lineage>
</organism>
<dbReference type="InterPro" id="IPR050640">
    <property type="entry name" value="Bact_2-comp_sensor_kinase"/>
</dbReference>
<dbReference type="Pfam" id="PF06580">
    <property type="entry name" value="His_kinase"/>
    <property type="match status" value="1"/>
</dbReference>
<keyword evidence="5 9" id="KW-0418">Kinase</keyword>
<comment type="caution">
    <text evidence="9">The sequence shown here is derived from an EMBL/GenBank/DDBJ whole genome shotgun (WGS) entry which is preliminary data.</text>
</comment>
<accession>A0ABW4YIP0</accession>
<evidence type="ECO:0000256" key="4">
    <source>
        <dbReference type="ARBA" id="ARBA00022679"/>
    </source>
</evidence>
<dbReference type="CDD" id="cd06225">
    <property type="entry name" value="HAMP"/>
    <property type="match status" value="1"/>
</dbReference>
<dbReference type="Gene3D" id="3.30.565.10">
    <property type="entry name" value="Histidine kinase-like ATPase, C-terminal domain"/>
    <property type="match status" value="1"/>
</dbReference>
<dbReference type="PANTHER" id="PTHR34220:SF7">
    <property type="entry name" value="SENSOR HISTIDINE KINASE YPDA"/>
    <property type="match status" value="1"/>
</dbReference>
<dbReference type="GO" id="GO:0016301">
    <property type="term" value="F:kinase activity"/>
    <property type="evidence" value="ECO:0007669"/>
    <property type="project" value="UniProtKB-KW"/>
</dbReference>
<dbReference type="PANTHER" id="PTHR34220">
    <property type="entry name" value="SENSOR HISTIDINE KINASE YPDA"/>
    <property type="match status" value="1"/>
</dbReference>
<dbReference type="SMART" id="SM00304">
    <property type="entry name" value="HAMP"/>
    <property type="match status" value="1"/>
</dbReference>
<keyword evidence="3" id="KW-0597">Phosphoprotein</keyword>
<comment type="subcellular location">
    <subcellularLocation>
        <location evidence="1">Cell membrane</location>
        <topology evidence="1">Multi-pass membrane protein</topology>
    </subcellularLocation>
</comment>
<evidence type="ECO:0000313" key="9">
    <source>
        <dbReference type="EMBL" id="MFD2115548.1"/>
    </source>
</evidence>
<evidence type="ECO:0000256" key="2">
    <source>
        <dbReference type="ARBA" id="ARBA00022475"/>
    </source>
</evidence>
<evidence type="ECO:0000256" key="5">
    <source>
        <dbReference type="ARBA" id="ARBA00022777"/>
    </source>
</evidence>
<keyword evidence="7" id="KW-0812">Transmembrane</keyword>
<keyword evidence="6 7" id="KW-0472">Membrane</keyword>
<evidence type="ECO:0000259" key="8">
    <source>
        <dbReference type="PROSITE" id="PS50885"/>
    </source>
</evidence>
<dbReference type="RefSeq" id="WP_377770809.1">
    <property type="nucleotide sequence ID" value="NZ_JBHUHO010000020.1"/>
</dbReference>
<evidence type="ECO:0000256" key="7">
    <source>
        <dbReference type="SAM" id="Phobius"/>
    </source>
</evidence>
<reference evidence="10" key="1">
    <citation type="journal article" date="2019" name="Int. J. Syst. Evol. Microbiol.">
        <title>The Global Catalogue of Microorganisms (GCM) 10K type strain sequencing project: providing services to taxonomists for standard genome sequencing and annotation.</title>
        <authorList>
            <consortium name="The Broad Institute Genomics Platform"/>
            <consortium name="The Broad Institute Genome Sequencing Center for Infectious Disease"/>
            <person name="Wu L."/>
            <person name="Ma J."/>
        </authorList>
    </citation>
    <scope>NUCLEOTIDE SEQUENCE [LARGE SCALE GENOMIC DNA]</scope>
    <source>
        <strain evidence="10">GH52</strain>
    </source>
</reference>
<feature type="domain" description="HAMP" evidence="8">
    <location>
        <begin position="333"/>
        <end position="385"/>
    </location>
</feature>
<dbReference type="PROSITE" id="PS50885">
    <property type="entry name" value="HAMP"/>
    <property type="match status" value="1"/>
</dbReference>
<gene>
    <name evidence="9" type="ORF">ACFSJH_07365</name>
</gene>
<name>A0ABW4YIP0_9BACL</name>
<keyword evidence="4" id="KW-0808">Transferase</keyword>
<dbReference type="EMBL" id="JBHUHO010000020">
    <property type="protein sequence ID" value="MFD2115548.1"/>
    <property type="molecule type" value="Genomic_DNA"/>
</dbReference>
<dbReference type="InterPro" id="IPR003660">
    <property type="entry name" value="HAMP_dom"/>
</dbReference>
<dbReference type="Gene3D" id="6.10.340.10">
    <property type="match status" value="1"/>
</dbReference>
<evidence type="ECO:0000256" key="1">
    <source>
        <dbReference type="ARBA" id="ARBA00004651"/>
    </source>
</evidence>
<dbReference type="Pfam" id="PF00672">
    <property type="entry name" value="HAMP"/>
    <property type="match status" value="1"/>
</dbReference>
<dbReference type="InterPro" id="IPR003594">
    <property type="entry name" value="HATPase_dom"/>
</dbReference>
<dbReference type="Proteomes" id="UP001597362">
    <property type="component" value="Unassembled WGS sequence"/>
</dbReference>
<keyword evidence="2" id="KW-1003">Cell membrane</keyword>
<protein>
    <submittedName>
        <fullName evidence="9">Histidine kinase</fullName>
    </submittedName>
</protein>
<dbReference type="SUPFAM" id="SSF158472">
    <property type="entry name" value="HAMP domain-like"/>
    <property type="match status" value="1"/>
</dbReference>
<feature type="transmembrane region" description="Helical" evidence="7">
    <location>
        <begin position="315"/>
        <end position="337"/>
    </location>
</feature>
<keyword evidence="10" id="KW-1185">Reference proteome</keyword>
<dbReference type="SUPFAM" id="SSF55874">
    <property type="entry name" value="ATPase domain of HSP90 chaperone/DNA topoisomerase II/histidine kinase"/>
    <property type="match status" value="1"/>
</dbReference>
<dbReference type="InterPro" id="IPR010559">
    <property type="entry name" value="Sig_transdc_His_kin_internal"/>
</dbReference>
<sequence length="622" mass="70987">MMQLIKSSLQKKLVLFLLTAVIVPISISIFVTYHYTKKNVQETSIAHNTALLNQGSSNIGHYMQRIHQVMMLIYQDASNKSSFYQIAGKQQLSYADEQSLYVALQFIMNSVAEAKQVYVHLDRPQQSYRFSYSLLRSATGETFDIDDYMGKQTSLTTTDYYLQPTHTSHTYDINKFSFEVPEQVMTFHQQILNSPSDKTIGTFALDVKPTMINQISASLYAKEQEQFYLLHEDGSVLYASESLGEQPLAITTDWLNQLDINEQPSGYLHVSDEQFSGIHLYKTIETPFANLIMLKRIPAFVLTQNAKQLTVINSLIVVACLIVAVIATIYISVHFTAPIKQLLRYMNKIEFGQMEAPLHTNRTDEIGILSRRFHQLIQRLNLHINKEYRLELANRTNQLKALQAQVQPHFMNNALQSIGTLALQNKQKKIYQLIAALGKMMRYQMNTNEALVPLQSELDYVRAYLALQSQRFDDKLTFHFDIDEQTKATQVPKMILQPIVENCFKHGFIAQNNMGEITIMSEWIQGELDAELMMQRQSELRITIMDNGIGIDGTALETLQFKLNHLHAQPTATEQSGIGLVNVLARLQLYFSEQAAIRVAQQTPHGLQVTLIIPMAEEGEQR</sequence>
<evidence type="ECO:0000313" key="10">
    <source>
        <dbReference type="Proteomes" id="UP001597362"/>
    </source>
</evidence>
<evidence type="ECO:0000256" key="6">
    <source>
        <dbReference type="ARBA" id="ARBA00023136"/>
    </source>
</evidence>
<proteinExistence type="predicted"/>